<gene>
    <name evidence="2" type="ORF">B0H16DRAFT_1551635</name>
</gene>
<evidence type="ECO:0000256" key="1">
    <source>
        <dbReference type="SAM" id="Phobius"/>
    </source>
</evidence>
<proteinExistence type="predicted"/>
<name>A0AAD7IRQ1_9AGAR</name>
<keyword evidence="1" id="KW-0472">Membrane</keyword>
<evidence type="ECO:0000313" key="2">
    <source>
        <dbReference type="EMBL" id="KAJ7749106.1"/>
    </source>
</evidence>
<organism evidence="2 3">
    <name type="scientific">Mycena metata</name>
    <dbReference type="NCBI Taxonomy" id="1033252"/>
    <lineage>
        <taxon>Eukaryota</taxon>
        <taxon>Fungi</taxon>
        <taxon>Dikarya</taxon>
        <taxon>Basidiomycota</taxon>
        <taxon>Agaricomycotina</taxon>
        <taxon>Agaricomycetes</taxon>
        <taxon>Agaricomycetidae</taxon>
        <taxon>Agaricales</taxon>
        <taxon>Marasmiineae</taxon>
        <taxon>Mycenaceae</taxon>
        <taxon>Mycena</taxon>
    </lineage>
</organism>
<dbReference type="Proteomes" id="UP001215598">
    <property type="component" value="Unassembled WGS sequence"/>
</dbReference>
<protein>
    <submittedName>
        <fullName evidence="2">Uncharacterized protein</fullName>
    </submittedName>
</protein>
<dbReference type="EMBL" id="JARKIB010000070">
    <property type="protein sequence ID" value="KAJ7749106.1"/>
    <property type="molecule type" value="Genomic_DNA"/>
</dbReference>
<feature type="transmembrane region" description="Helical" evidence="1">
    <location>
        <begin position="53"/>
        <end position="72"/>
    </location>
</feature>
<dbReference type="AlphaFoldDB" id="A0AAD7IRQ1"/>
<keyword evidence="1" id="KW-1133">Transmembrane helix</keyword>
<evidence type="ECO:0000313" key="3">
    <source>
        <dbReference type="Proteomes" id="UP001215598"/>
    </source>
</evidence>
<comment type="caution">
    <text evidence="2">The sequence shown here is derived from an EMBL/GenBank/DDBJ whole genome shotgun (WGS) entry which is preliminary data.</text>
</comment>
<feature type="transmembrane region" description="Helical" evidence="1">
    <location>
        <begin position="12"/>
        <end position="33"/>
    </location>
</feature>
<reference evidence="2" key="1">
    <citation type="submission" date="2023-03" db="EMBL/GenBank/DDBJ databases">
        <title>Massive genome expansion in bonnet fungi (Mycena s.s.) driven by repeated elements and novel gene families across ecological guilds.</title>
        <authorList>
            <consortium name="Lawrence Berkeley National Laboratory"/>
            <person name="Harder C.B."/>
            <person name="Miyauchi S."/>
            <person name="Viragh M."/>
            <person name="Kuo A."/>
            <person name="Thoen E."/>
            <person name="Andreopoulos B."/>
            <person name="Lu D."/>
            <person name="Skrede I."/>
            <person name="Drula E."/>
            <person name="Henrissat B."/>
            <person name="Morin E."/>
            <person name="Kohler A."/>
            <person name="Barry K."/>
            <person name="LaButti K."/>
            <person name="Morin E."/>
            <person name="Salamov A."/>
            <person name="Lipzen A."/>
            <person name="Mereny Z."/>
            <person name="Hegedus B."/>
            <person name="Baldrian P."/>
            <person name="Stursova M."/>
            <person name="Weitz H."/>
            <person name="Taylor A."/>
            <person name="Grigoriev I.V."/>
            <person name="Nagy L.G."/>
            <person name="Martin F."/>
            <person name="Kauserud H."/>
        </authorList>
    </citation>
    <scope>NUCLEOTIDE SEQUENCE</scope>
    <source>
        <strain evidence="2">CBHHK182m</strain>
    </source>
</reference>
<keyword evidence="1" id="KW-0812">Transmembrane</keyword>
<accession>A0AAD7IRQ1</accession>
<keyword evidence="3" id="KW-1185">Reference proteome</keyword>
<sequence>MIRAMRLAFRGDLSMAYAVARLNMPALELIIIVLQSPIDVNGLYLCGALLTSIRYIVFAGVCPAVLTLFRIFSLMRA</sequence>